<comment type="caution">
    <text evidence="1">The sequence shown here is derived from an EMBL/GenBank/DDBJ whole genome shotgun (WGS) entry which is preliminary data.</text>
</comment>
<accession>A0A2W6PE64</accession>
<evidence type="ECO:0000313" key="2">
    <source>
        <dbReference type="Proteomes" id="UP000249482"/>
    </source>
</evidence>
<dbReference type="Proteomes" id="UP000249482">
    <property type="component" value="Unassembled WGS sequence"/>
</dbReference>
<reference evidence="1 2" key="1">
    <citation type="submission" date="2018-06" db="EMBL/GenBank/DDBJ databases">
        <title>Draft genome sequence of mcr-1-harboring Escherichia coli isolated from wound infection of a hospitalized patient, in Bolivia.</title>
        <authorList>
            <person name="Munoz M.E."/>
            <person name="Moura Q."/>
            <person name="Ventura P.R.M."/>
            <person name="Bustos L.R."/>
            <person name="Ovando B.G."/>
            <person name="Terrazas D.I.V."/>
            <person name="Yarhui N.B."/>
            <person name="Cerdeira L."/>
            <person name="Lincopan N."/>
        </authorList>
    </citation>
    <scope>NUCLEOTIDE SEQUENCE [LARGE SCALE GENOMIC DNA]</scope>
    <source>
        <strain evidence="1 2">EcMLT</strain>
    </source>
</reference>
<organism evidence="1 2">
    <name type="scientific">Escherichia coli</name>
    <dbReference type="NCBI Taxonomy" id="562"/>
    <lineage>
        <taxon>Bacteria</taxon>
        <taxon>Pseudomonadati</taxon>
        <taxon>Pseudomonadota</taxon>
        <taxon>Gammaproteobacteria</taxon>
        <taxon>Enterobacterales</taxon>
        <taxon>Enterobacteriaceae</taxon>
        <taxon>Escherichia</taxon>
    </lineage>
</organism>
<dbReference type="EMBL" id="QKWZ01000197">
    <property type="protein sequence ID" value="PZT66732.1"/>
    <property type="molecule type" value="Genomic_DNA"/>
</dbReference>
<dbReference type="RefSeq" id="WP_064560115.1">
    <property type="nucleotide sequence ID" value="NZ_JBBMHF010000030.1"/>
</dbReference>
<dbReference type="AlphaFoldDB" id="A0A2W6PE64"/>
<proteinExistence type="predicted"/>
<evidence type="ECO:0000313" key="1">
    <source>
        <dbReference type="EMBL" id="PZT66732.1"/>
    </source>
</evidence>
<protein>
    <submittedName>
        <fullName evidence="1">Rho operon leader peptide</fullName>
    </submittedName>
</protein>
<gene>
    <name evidence="1" type="ORF">DNQ45_08675</name>
</gene>
<name>A0A2W6PE64_ECOLX</name>
<sequence length="26" mass="2848">MRSEQISGSSLNPSCRFSSAYSPVTR</sequence>